<keyword evidence="2" id="KW-1185">Reference proteome</keyword>
<evidence type="ECO:0000313" key="2">
    <source>
        <dbReference type="Proteomes" id="UP000594263"/>
    </source>
</evidence>
<organism evidence="1 2">
    <name type="scientific">Kalanchoe fedtschenkoi</name>
    <name type="common">Lavender scallops</name>
    <name type="synonym">South American air plant</name>
    <dbReference type="NCBI Taxonomy" id="63787"/>
    <lineage>
        <taxon>Eukaryota</taxon>
        <taxon>Viridiplantae</taxon>
        <taxon>Streptophyta</taxon>
        <taxon>Embryophyta</taxon>
        <taxon>Tracheophyta</taxon>
        <taxon>Spermatophyta</taxon>
        <taxon>Magnoliopsida</taxon>
        <taxon>eudicotyledons</taxon>
        <taxon>Gunneridae</taxon>
        <taxon>Pentapetalae</taxon>
        <taxon>Saxifragales</taxon>
        <taxon>Crassulaceae</taxon>
        <taxon>Kalanchoe</taxon>
    </lineage>
</organism>
<proteinExistence type="predicted"/>
<dbReference type="Gramene" id="Kaladp0006s0108.1.v1.1">
    <property type="protein sequence ID" value="Kaladp0006s0108.1.v1.1"/>
    <property type="gene ID" value="Kaladp0006s0108.v1.1"/>
</dbReference>
<reference evidence="1" key="1">
    <citation type="submission" date="2021-01" db="UniProtKB">
        <authorList>
            <consortium name="EnsemblPlants"/>
        </authorList>
    </citation>
    <scope>IDENTIFICATION</scope>
</reference>
<protein>
    <submittedName>
        <fullName evidence="1">Uncharacterized protein</fullName>
    </submittedName>
</protein>
<sequence>MFLDLVGKLEFIPYFCQPNSRGTLYLLLPVSSSILSQPISCIPRSRLTMKHADIENPDDEQDQSFSFNNNNRNQQFIMSDSDQDDDDDDDDGSYIEIALDQKPSRHQPDHLLQFRLSFSTLLPRNFSSEGSFRCKFLMPAESAESDSYTCLVDSSSMSSCSSSSSAFLGRSNARRNACGNLFETSALAKSSEIGLVEKENKWRKAVQLVAVQRLMKLLILNLSSSPAPAGHCDCKTTRELADEKCQNMDKRKQSKVIKTLSRGLMKLIIKFRTIKAKSKMPLTRASKQIPGPEQVTYDLEPDKLSYESPVDPFLRRERKRTKPSRLPEVTINSIKGAIDSLTVGSPASIKSSPIHRNSCASEIKPYARENSIQAAIAHCKMSLEHSF</sequence>
<name>A0A7N0RAQ1_KALFE</name>
<accession>A0A7N0RAQ1</accession>
<dbReference type="AlphaFoldDB" id="A0A7N0RAQ1"/>
<dbReference type="EnsemblPlants" id="Kaladp0006s0108.1.v1.1">
    <property type="protein sequence ID" value="Kaladp0006s0108.1.v1.1"/>
    <property type="gene ID" value="Kaladp0006s0108.v1.1"/>
</dbReference>
<evidence type="ECO:0000313" key="1">
    <source>
        <dbReference type="EnsemblPlants" id="Kaladp0006s0108.1.v1.1"/>
    </source>
</evidence>
<dbReference type="Proteomes" id="UP000594263">
    <property type="component" value="Unplaced"/>
</dbReference>